<dbReference type="InterPro" id="IPR013780">
    <property type="entry name" value="Glyco_hydro_b"/>
</dbReference>
<comment type="catalytic activity">
    <reaction evidence="1">
        <text>Hydrolysis of terminal non-reducing alpha-L-arabinofuranoside residues in alpha-L-arabinosides.</text>
        <dbReference type="EC" id="3.2.1.55"/>
    </reaction>
</comment>
<dbReference type="SUPFAM" id="SSF51011">
    <property type="entry name" value="Glycosyl hydrolase domain"/>
    <property type="match status" value="1"/>
</dbReference>
<evidence type="ECO:0000259" key="9">
    <source>
        <dbReference type="SMART" id="SM00813"/>
    </source>
</evidence>
<dbReference type="Gene3D" id="3.20.20.80">
    <property type="entry name" value="Glycosidases"/>
    <property type="match status" value="1"/>
</dbReference>
<dbReference type="GO" id="GO:0046556">
    <property type="term" value="F:alpha-L-arabinofuranosidase activity"/>
    <property type="evidence" value="ECO:0007669"/>
    <property type="project" value="UniProtKB-EC"/>
</dbReference>
<evidence type="ECO:0000256" key="3">
    <source>
        <dbReference type="ARBA" id="ARBA00011165"/>
    </source>
</evidence>
<dbReference type="SUPFAM" id="SSF51445">
    <property type="entry name" value="(Trans)glycosidases"/>
    <property type="match status" value="1"/>
</dbReference>
<evidence type="ECO:0000256" key="2">
    <source>
        <dbReference type="ARBA" id="ARBA00007186"/>
    </source>
</evidence>
<reference evidence="10 11" key="1">
    <citation type="submission" date="2020-08" db="EMBL/GenBank/DDBJ databases">
        <title>The Agave Microbiome: Exploring the role of microbial communities in plant adaptations to desert environments.</title>
        <authorList>
            <person name="Partida-Martinez L.P."/>
        </authorList>
    </citation>
    <scope>NUCLEOTIDE SEQUENCE [LARGE SCALE GENOMIC DNA]</scope>
    <source>
        <strain evidence="10 11">AS2.3</strain>
    </source>
</reference>
<dbReference type="InterPro" id="IPR055235">
    <property type="entry name" value="ASD1_cat"/>
</dbReference>
<accession>A0A7Y9FSB4</accession>
<dbReference type="PANTHER" id="PTHR43576">
    <property type="entry name" value="ALPHA-L-ARABINOFURANOSIDASE C-RELATED"/>
    <property type="match status" value="1"/>
</dbReference>
<dbReference type="GO" id="GO:0046373">
    <property type="term" value="P:L-arabinose metabolic process"/>
    <property type="evidence" value="ECO:0007669"/>
    <property type="project" value="InterPro"/>
</dbReference>
<evidence type="ECO:0000256" key="7">
    <source>
        <dbReference type="ARBA" id="ARBA00023295"/>
    </source>
</evidence>
<keyword evidence="8" id="KW-0732">Signal</keyword>
<dbReference type="PANTHER" id="PTHR43576:SF2">
    <property type="entry name" value="INTRACELLULAR EXO-ALPHA-L-ARABINOFURANOSIDASE 2"/>
    <property type="match status" value="1"/>
</dbReference>
<evidence type="ECO:0000256" key="1">
    <source>
        <dbReference type="ARBA" id="ARBA00001462"/>
    </source>
</evidence>
<keyword evidence="5 10" id="KW-0378">Hydrolase</keyword>
<feature type="signal peptide" evidence="8">
    <location>
        <begin position="1"/>
        <end position="23"/>
    </location>
</feature>
<evidence type="ECO:0000256" key="4">
    <source>
        <dbReference type="ARBA" id="ARBA00012670"/>
    </source>
</evidence>
<feature type="chain" id="PRO_5031471146" description="non-reducing end alpha-L-arabinofuranosidase" evidence="8">
    <location>
        <begin position="24"/>
        <end position="524"/>
    </location>
</feature>
<dbReference type="Pfam" id="PF06964">
    <property type="entry name" value="Alpha-L-AF_C"/>
    <property type="match status" value="1"/>
</dbReference>
<sequence>MKVMSRLLFCSALAVLVSGGAAAQQAAPQAAALPDTVSVRGDHPGPKYDKRLFGQFAEHLGTGIYGGIWVGPNSKIPNVRGYRTDVIEALKAIKVPVVRWPGGCFADEYHWREGIGPRSKRPVKVNTNWGGVTEDNAVGTHEFMDYSELLGAEAYVSGNVGSAPPREMAEWVEYMTSPTGSTLAKERAANGRKEPWKVPMFGIGNELWGCGGNMAPEYAADETRRYATFVKVPDGVPIMKVASGANAEDYNWTEVMMQKAGNAFSGIGVHYYTVPGNWEKKGAATGFDEEAWARTLVKTVKMEELLQGHSRIMDKYDPKKRVALLVDEWGTWYDQEPGSHPGFLYQQNSLRDAVVASLNLDIFARHADRVRGANIAQMVNVLQAMLLTDGNRMVKTPTYWVFDLYKGYQDGTVLPVEVSSHWYKNGGHELRAVSSSAVRGTDGVVHVALTNVDPNQPATVQVQLAGITGGSVTGRILTGATMDAHNTFDAPDVVKPVAFTGATLSGGTLSVTLPAKSVVMLDIR</sequence>
<dbReference type="AlphaFoldDB" id="A0A7Y9FSB4"/>
<dbReference type="SMART" id="SM00813">
    <property type="entry name" value="Alpha-L-AF_C"/>
    <property type="match status" value="1"/>
</dbReference>
<comment type="caution">
    <text evidence="10">The sequence shown here is derived from an EMBL/GenBank/DDBJ whole genome shotgun (WGS) entry which is preliminary data.</text>
</comment>
<dbReference type="EMBL" id="JACCBY010000005">
    <property type="protein sequence ID" value="NYD91351.1"/>
    <property type="molecule type" value="Genomic_DNA"/>
</dbReference>
<proteinExistence type="inferred from homology"/>
<dbReference type="RefSeq" id="WP_179509784.1">
    <property type="nucleotide sequence ID" value="NZ_JACCBY010000005.1"/>
</dbReference>
<dbReference type="GO" id="GO:0000272">
    <property type="term" value="P:polysaccharide catabolic process"/>
    <property type="evidence" value="ECO:0007669"/>
    <property type="project" value="TreeGrafter"/>
</dbReference>
<dbReference type="Gene3D" id="2.60.40.1180">
    <property type="entry name" value="Golgi alpha-mannosidase II"/>
    <property type="match status" value="1"/>
</dbReference>
<feature type="domain" description="Alpha-L-arabinofuranosidase C-terminal" evidence="9">
    <location>
        <begin position="327"/>
        <end position="517"/>
    </location>
</feature>
<evidence type="ECO:0000313" key="11">
    <source>
        <dbReference type="Proteomes" id="UP000517753"/>
    </source>
</evidence>
<gene>
    <name evidence="10" type="ORF">HD841_003159</name>
</gene>
<keyword evidence="11" id="KW-1185">Reference proteome</keyword>
<comment type="similarity">
    <text evidence="2">Belongs to the glycosyl hydrolase 51 family.</text>
</comment>
<dbReference type="Pfam" id="PF22848">
    <property type="entry name" value="ASD1_dom"/>
    <property type="match status" value="1"/>
</dbReference>
<evidence type="ECO:0000256" key="8">
    <source>
        <dbReference type="SAM" id="SignalP"/>
    </source>
</evidence>
<organism evidence="10 11">
    <name type="scientific">Sphingomonas melonis</name>
    <dbReference type="NCBI Taxonomy" id="152682"/>
    <lineage>
        <taxon>Bacteria</taxon>
        <taxon>Pseudomonadati</taxon>
        <taxon>Pseudomonadota</taxon>
        <taxon>Alphaproteobacteria</taxon>
        <taxon>Sphingomonadales</taxon>
        <taxon>Sphingomonadaceae</taxon>
        <taxon>Sphingomonas</taxon>
    </lineage>
</organism>
<dbReference type="Proteomes" id="UP000517753">
    <property type="component" value="Unassembled WGS sequence"/>
</dbReference>
<dbReference type="InterPro" id="IPR017853">
    <property type="entry name" value="GH"/>
</dbReference>
<keyword evidence="7 10" id="KW-0326">Glycosidase</keyword>
<dbReference type="InterPro" id="IPR010720">
    <property type="entry name" value="Alpha-L-AF_C"/>
</dbReference>
<name>A0A7Y9FSB4_9SPHN</name>
<protein>
    <recommendedName>
        <fullName evidence="4">non-reducing end alpha-L-arabinofuranosidase</fullName>
        <ecNumber evidence="4">3.2.1.55</ecNumber>
    </recommendedName>
</protein>
<dbReference type="EC" id="3.2.1.55" evidence="4"/>
<evidence type="ECO:0000256" key="5">
    <source>
        <dbReference type="ARBA" id="ARBA00022801"/>
    </source>
</evidence>
<evidence type="ECO:0000256" key="6">
    <source>
        <dbReference type="ARBA" id="ARBA00023277"/>
    </source>
</evidence>
<evidence type="ECO:0000313" key="10">
    <source>
        <dbReference type="EMBL" id="NYD91351.1"/>
    </source>
</evidence>
<keyword evidence="6" id="KW-0119">Carbohydrate metabolism</keyword>
<comment type="subunit">
    <text evidence="3">Homohexamer; trimer of dimers.</text>
</comment>